<dbReference type="eggNOG" id="COG0196">
    <property type="taxonomic scope" value="Bacteria"/>
</dbReference>
<dbReference type="EC" id="2.7.1.26" evidence="14"/>
<dbReference type="SUPFAM" id="SSF52374">
    <property type="entry name" value="Nucleotidylyl transferase"/>
    <property type="match status" value="1"/>
</dbReference>
<keyword evidence="8" id="KW-0274">FAD</keyword>
<comment type="catalytic activity">
    <reaction evidence="10">
        <text>riboflavin + ATP = FMN + ADP + H(+)</text>
        <dbReference type="Rhea" id="RHEA:14357"/>
        <dbReference type="ChEBI" id="CHEBI:15378"/>
        <dbReference type="ChEBI" id="CHEBI:30616"/>
        <dbReference type="ChEBI" id="CHEBI:57986"/>
        <dbReference type="ChEBI" id="CHEBI:58210"/>
        <dbReference type="ChEBI" id="CHEBI:456216"/>
        <dbReference type="EC" id="2.7.1.26"/>
    </reaction>
</comment>
<dbReference type="CDD" id="cd02064">
    <property type="entry name" value="FAD_synthetase_N"/>
    <property type="match status" value="1"/>
</dbReference>
<gene>
    <name evidence="14" type="ORF">BCUN_1545</name>
</gene>
<comment type="catalytic activity">
    <reaction evidence="11">
        <text>FMN + ATP + H(+) = FAD + diphosphate</text>
        <dbReference type="Rhea" id="RHEA:17237"/>
        <dbReference type="ChEBI" id="CHEBI:15378"/>
        <dbReference type="ChEBI" id="CHEBI:30616"/>
        <dbReference type="ChEBI" id="CHEBI:33019"/>
        <dbReference type="ChEBI" id="CHEBI:57692"/>
        <dbReference type="ChEBI" id="CHEBI:58210"/>
        <dbReference type="EC" id="2.7.7.2"/>
    </reaction>
</comment>
<dbReference type="GO" id="GO:0003919">
    <property type="term" value="F:FMN adenylyltransferase activity"/>
    <property type="evidence" value="ECO:0007669"/>
    <property type="project" value="UniProtKB-EC"/>
</dbReference>
<evidence type="ECO:0000256" key="12">
    <source>
        <dbReference type="SAM" id="MobiDB-lite"/>
    </source>
</evidence>
<keyword evidence="14" id="KW-0418">Kinase</keyword>
<dbReference type="InterPro" id="IPR015865">
    <property type="entry name" value="Riboflavin_kinase_bac/euk"/>
</dbReference>
<protein>
    <submittedName>
        <fullName evidence="14">Riboflavin kinase</fullName>
        <ecNumber evidence="14">2.7.1.26</ecNumber>
        <ecNumber evidence="14">2.7.7.2</ecNumber>
    </submittedName>
</protein>
<dbReference type="InterPro" id="IPR023465">
    <property type="entry name" value="Riboflavin_kinase_dom_sf"/>
</dbReference>
<dbReference type="InterPro" id="IPR023468">
    <property type="entry name" value="Riboflavin_kinase"/>
</dbReference>
<evidence type="ECO:0000256" key="8">
    <source>
        <dbReference type="ARBA" id="ARBA00022827"/>
    </source>
</evidence>
<dbReference type="InterPro" id="IPR004821">
    <property type="entry name" value="Cyt_trans-like"/>
</dbReference>
<dbReference type="UniPathway" id="UPA00277">
    <property type="reaction ID" value="UER00407"/>
</dbReference>
<accession>A0A087ALX8</accession>
<dbReference type="GO" id="GO:0008531">
    <property type="term" value="F:riboflavin kinase activity"/>
    <property type="evidence" value="ECO:0007669"/>
    <property type="project" value="UniProtKB-EC"/>
</dbReference>
<keyword evidence="3" id="KW-0285">Flavoprotein</keyword>
<dbReference type="NCBIfam" id="TIGR00125">
    <property type="entry name" value="cyt_tran_rel"/>
    <property type="match status" value="1"/>
</dbReference>
<comment type="similarity">
    <text evidence="2">Belongs to the RibF family.</text>
</comment>
<feature type="region of interest" description="Disordered" evidence="12">
    <location>
        <begin position="182"/>
        <end position="209"/>
    </location>
</feature>
<dbReference type="GO" id="GO:0006747">
    <property type="term" value="P:FAD biosynthetic process"/>
    <property type="evidence" value="ECO:0007669"/>
    <property type="project" value="UniProtKB-UniPathway"/>
</dbReference>
<proteinExistence type="inferred from homology"/>
<dbReference type="PANTHER" id="PTHR22749">
    <property type="entry name" value="RIBOFLAVIN KINASE/FMN ADENYLYLTRANSFERASE"/>
    <property type="match status" value="1"/>
</dbReference>
<keyword evidence="15" id="KW-1185">Reference proteome</keyword>
<dbReference type="PANTHER" id="PTHR22749:SF6">
    <property type="entry name" value="RIBOFLAVIN KINASE"/>
    <property type="match status" value="1"/>
</dbReference>
<comment type="pathway">
    <text evidence="1">Cofactor biosynthesis; FAD biosynthesis; FAD from FMN: step 1/1.</text>
</comment>
<evidence type="ECO:0000256" key="11">
    <source>
        <dbReference type="ARBA" id="ARBA00049494"/>
    </source>
</evidence>
<keyword evidence="6 14" id="KW-0548">Nucleotidyltransferase</keyword>
<dbReference type="InterPro" id="IPR015864">
    <property type="entry name" value="FAD_synthase"/>
</dbReference>
<evidence type="ECO:0000256" key="1">
    <source>
        <dbReference type="ARBA" id="ARBA00004726"/>
    </source>
</evidence>
<evidence type="ECO:0000256" key="4">
    <source>
        <dbReference type="ARBA" id="ARBA00022643"/>
    </source>
</evidence>
<dbReference type="EMBL" id="JGYV01000024">
    <property type="protein sequence ID" value="KFI59778.1"/>
    <property type="molecule type" value="Genomic_DNA"/>
</dbReference>
<evidence type="ECO:0000256" key="9">
    <source>
        <dbReference type="ARBA" id="ARBA00022840"/>
    </source>
</evidence>
<evidence type="ECO:0000256" key="7">
    <source>
        <dbReference type="ARBA" id="ARBA00022741"/>
    </source>
</evidence>
<dbReference type="STRING" id="1688.BCUN_1545"/>
<evidence type="ECO:0000313" key="15">
    <source>
        <dbReference type="Proteomes" id="UP000029067"/>
    </source>
</evidence>
<evidence type="ECO:0000256" key="5">
    <source>
        <dbReference type="ARBA" id="ARBA00022679"/>
    </source>
</evidence>
<evidence type="ECO:0000313" key="14">
    <source>
        <dbReference type="EMBL" id="KFI59778.1"/>
    </source>
</evidence>
<dbReference type="InterPro" id="IPR014729">
    <property type="entry name" value="Rossmann-like_a/b/a_fold"/>
</dbReference>
<evidence type="ECO:0000256" key="3">
    <source>
        <dbReference type="ARBA" id="ARBA00022630"/>
    </source>
</evidence>
<dbReference type="OrthoDB" id="9803667at2"/>
<evidence type="ECO:0000259" key="13">
    <source>
        <dbReference type="SMART" id="SM00904"/>
    </source>
</evidence>
<dbReference type="GO" id="GO:0009398">
    <property type="term" value="P:FMN biosynthetic process"/>
    <property type="evidence" value="ECO:0007669"/>
    <property type="project" value="TreeGrafter"/>
</dbReference>
<dbReference type="GO" id="GO:0009231">
    <property type="term" value="P:riboflavin biosynthetic process"/>
    <property type="evidence" value="ECO:0007669"/>
    <property type="project" value="InterPro"/>
</dbReference>
<sequence length="415" mass="45661">MHIIQLVPDVSGTVAWPTLSTSRKSVVTVGVFDGVHRGHQAVLRRTVELARRHKCLSVAIMFDPRPAFVHAYAEANGVAPQDGAPDSGKLTGVDERLRMMEEIGLDFVLVVHYTLEFADKSFRFFLGQLVGKLGMRALVLGEDARMGAHNEGDIRKIGTLAEATGVFELVVVQEHGDGHVRIPARYEPTSPEGRGEPADPMASMSKAERRAYTKKIGSREVRALSSTNIRYLLSQGRVQDANTLLGHRHGVEGTVVHGEERGRTIGFPTANLEQPLDGYLPVDGVYAGWLIDLGDADAYRRTQEKMFDPAEEGVSVPYESGGVKSRLASHSPYRWPAAISIGTKPTFNEETGVDGRVLEAYAVTDDWIELYGHRVRVEFSGFLRPQTRFDSAEALTAELARNAQETRAITDAERD</sequence>
<dbReference type="Proteomes" id="UP000029067">
    <property type="component" value="Unassembled WGS sequence"/>
</dbReference>
<keyword evidence="4" id="KW-0288">FMN</keyword>
<feature type="domain" description="Riboflavin kinase" evidence="13">
    <location>
        <begin position="244"/>
        <end position="411"/>
    </location>
</feature>
<dbReference type="Gene3D" id="2.40.30.30">
    <property type="entry name" value="Riboflavin kinase-like"/>
    <property type="match status" value="1"/>
</dbReference>
<evidence type="ECO:0000256" key="10">
    <source>
        <dbReference type="ARBA" id="ARBA00047880"/>
    </source>
</evidence>
<dbReference type="Gene3D" id="3.40.50.620">
    <property type="entry name" value="HUPs"/>
    <property type="match status" value="1"/>
</dbReference>
<keyword evidence="9" id="KW-0067">ATP-binding</keyword>
<evidence type="ECO:0000256" key="2">
    <source>
        <dbReference type="ARBA" id="ARBA00010214"/>
    </source>
</evidence>
<dbReference type="Pfam" id="PF06574">
    <property type="entry name" value="FAD_syn"/>
    <property type="match status" value="1"/>
</dbReference>
<comment type="caution">
    <text evidence="14">The sequence shown here is derived from an EMBL/GenBank/DDBJ whole genome shotgun (WGS) entry which is preliminary data.</text>
</comment>
<name>A0A087ALX8_9BIFI</name>
<dbReference type="RefSeq" id="WP_033517858.1">
    <property type="nucleotide sequence ID" value="NZ_JGYV01000024.1"/>
</dbReference>
<reference evidence="14 15" key="1">
    <citation type="submission" date="2014-03" db="EMBL/GenBank/DDBJ databases">
        <title>Genomics of Bifidobacteria.</title>
        <authorList>
            <person name="Ventura M."/>
            <person name="Milani C."/>
            <person name="Lugli G.A."/>
        </authorList>
    </citation>
    <scope>NUCLEOTIDE SEQUENCE [LARGE SCALE GENOMIC DNA]</scope>
    <source>
        <strain evidence="14 15">LMG 10738</strain>
    </source>
</reference>
<dbReference type="AlphaFoldDB" id="A0A087ALX8"/>
<dbReference type="GO" id="GO:0005524">
    <property type="term" value="F:ATP binding"/>
    <property type="evidence" value="ECO:0007669"/>
    <property type="project" value="UniProtKB-KW"/>
</dbReference>
<keyword evidence="5 14" id="KW-0808">Transferase</keyword>
<keyword evidence="7" id="KW-0547">Nucleotide-binding</keyword>
<evidence type="ECO:0000256" key="6">
    <source>
        <dbReference type="ARBA" id="ARBA00022695"/>
    </source>
</evidence>
<dbReference type="EC" id="2.7.7.2" evidence="14"/>
<dbReference type="SMART" id="SM00904">
    <property type="entry name" value="Flavokinase"/>
    <property type="match status" value="1"/>
</dbReference>
<dbReference type="SUPFAM" id="SSF82114">
    <property type="entry name" value="Riboflavin kinase-like"/>
    <property type="match status" value="1"/>
</dbReference>
<organism evidence="14 15">
    <name type="scientific">Bifidobacterium cuniculi</name>
    <dbReference type="NCBI Taxonomy" id="1688"/>
    <lineage>
        <taxon>Bacteria</taxon>
        <taxon>Bacillati</taxon>
        <taxon>Actinomycetota</taxon>
        <taxon>Actinomycetes</taxon>
        <taxon>Bifidobacteriales</taxon>
        <taxon>Bifidobacteriaceae</taxon>
        <taxon>Bifidobacterium</taxon>
    </lineage>
</organism>
<dbReference type="Pfam" id="PF01687">
    <property type="entry name" value="Flavokinase"/>
    <property type="match status" value="1"/>
</dbReference>